<dbReference type="Gene3D" id="3.40.47.10">
    <property type="match status" value="2"/>
</dbReference>
<comment type="similarity">
    <text evidence="1 3">Belongs to the thiolase-like superfamily. Chalcone/stilbene synthases family.</text>
</comment>
<keyword evidence="2 3" id="KW-0808">Transferase</keyword>
<dbReference type="Pfam" id="PF00195">
    <property type="entry name" value="Chal_sti_synt_N"/>
    <property type="match status" value="1"/>
</dbReference>
<feature type="domain" description="Chalcone/stilbene synthase N-terminal" evidence="4">
    <location>
        <begin position="10"/>
        <end position="221"/>
    </location>
</feature>
<evidence type="ECO:0000259" key="5">
    <source>
        <dbReference type="Pfam" id="PF02797"/>
    </source>
</evidence>
<dbReference type="SUPFAM" id="SSF53901">
    <property type="entry name" value="Thiolase-like"/>
    <property type="match status" value="1"/>
</dbReference>
<evidence type="ECO:0000256" key="3">
    <source>
        <dbReference type="RuleBase" id="RU003633"/>
    </source>
</evidence>
<dbReference type="OrthoDB" id="329835at2759"/>
<accession>A0A9P6G8R7</accession>
<keyword evidence="7" id="KW-1185">Reference proteome</keyword>
<dbReference type="GO" id="GO:0030639">
    <property type="term" value="P:polyketide biosynthetic process"/>
    <property type="evidence" value="ECO:0007669"/>
    <property type="project" value="TreeGrafter"/>
</dbReference>
<dbReference type="CDD" id="cd00831">
    <property type="entry name" value="CHS_like"/>
    <property type="match status" value="1"/>
</dbReference>
<evidence type="ECO:0000313" key="7">
    <source>
        <dbReference type="Proteomes" id="UP000756921"/>
    </source>
</evidence>
<protein>
    <submittedName>
        <fullName evidence="6">Chalcone synthase</fullName>
    </submittedName>
</protein>
<dbReference type="InterPro" id="IPR011141">
    <property type="entry name" value="Polyketide_synthase_type-III"/>
</dbReference>
<sequence>MPTTKVNSVWVIGLGRQYPQYSITQDQFADLIMRLYPEACATPTVQKLLRVNKSTKIFSRPTIFDQSTWTKDDAAAPAIDELSHIFRTLGVDLTVAACNKAIKEARITPIDITHVVAVTCTDQGSPGYDLFVSHKLQLRPGVQRSLLHGVGCAGGLSALREAANLAVAASSRRQPARILVFATELCSLFLRAELKAAFQNSGVLNIAPLLFSDGSAALVVCNGIALAEKQRPIYEIQEYDSAILTGTQSHMSYNVSPKGMLVTITKDVPKATVAAVGPMFSQVCSTKNASVDPKAYDWAVHPGGASILQGVQEAMGLSDNQIRASLDVYHKFGNSSSPTVLIVLDKLRHMGRGKDNVIATSFGPGLMIEMCRMTRCRDAESEQEKRPGLLFKAHRLCMSLTPSLFRLNKTKQMGVGGVNTSKRL</sequence>
<dbReference type="InterPro" id="IPR001099">
    <property type="entry name" value="Chalcone/stilbene_synt_N"/>
</dbReference>
<feature type="domain" description="Chalcone/stilbene synthase C-terminal" evidence="5">
    <location>
        <begin position="241"/>
        <end position="371"/>
    </location>
</feature>
<gene>
    <name evidence="6" type="ORF">PMIN01_11151</name>
</gene>
<dbReference type="GO" id="GO:0016747">
    <property type="term" value="F:acyltransferase activity, transferring groups other than amino-acyl groups"/>
    <property type="evidence" value="ECO:0007669"/>
    <property type="project" value="InterPro"/>
</dbReference>
<dbReference type="InterPro" id="IPR012328">
    <property type="entry name" value="Chalcone/stilbene_synt_C"/>
</dbReference>
<dbReference type="AlphaFoldDB" id="A0A9P6G8R7"/>
<evidence type="ECO:0000259" key="4">
    <source>
        <dbReference type="Pfam" id="PF00195"/>
    </source>
</evidence>
<dbReference type="InterPro" id="IPR016039">
    <property type="entry name" value="Thiolase-like"/>
</dbReference>
<comment type="caution">
    <text evidence="6">The sequence shown here is derived from an EMBL/GenBank/DDBJ whole genome shotgun (WGS) entry which is preliminary data.</text>
</comment>
<reference evidence="6" key="1">
    <citation type="journal article" date="2020" name="Mol. Plant Microbe Interact.">
        <title>Genome Sequence of the Biocontrol Agent Coniothyrium minitans strain Conio (IMI 134523).</title>
        <authorList>
            <person name="Patel D."/>
            <person name="Shittu T.A."/>
            <person name="Baroncelli R."/>
            <person name="Muthumeenakshi S."/>
            <person name="Osborne T.H."/>
            <person name="Janganan T.K."/>
            <person name="Sreenivasaprasad S."/>
        </authorList>
    </citation>
    <scope>NUCLEOTIDE SEQUENCE</scope>
    <source>
        <strain evidence="6">Conio</strain>
    </source>
</reference>
<dbReference type="PANTHER" id="PTHR11877:SF46">
    <property type="entry name" value="TYPE III POLYKETIDE SYNTHASE A"/>
    <property type="match status" value="1"/>
</dbReference>
<dbReference type="Proteomes" id="UP000756921">
    <property type="component" value="Unassembled WGS sequence"/>
</dbReference>
<name>A0A9P6G8R7_9PLEO</name>
<dbReference type="PIRSF" id="PIRSF000451">
    <property type="entry name" value="PKS_III"/>
    <property type="match status" value="1"/>
</dbReference>
<evidence type="ECO:0000313" key="6">
    <source>
        <dbReference type="EMBL" id="KAF9731192.1"/>
    </source>
</evidence>
<evidence type="ECO:0000256" key="1">
    <source>
        <dbReference type="ARBA" id="ARBA00005531"/>
    </source>
</evidence>
<keyword evidence="3" id="KW-0012">Acyltransferase</keyword>
<dbReference type="Pfam" id="PF02797">
    <property type="entry name" value="Chal_sti_synt_C"/>
    <property type="match status" value="1"/>
</dbReference>
<organism evidence="6 7">
    <name type="scientific">Paraphaeosphaeria minitans</name>
    <dbReference type="NCBI Taxonomy" id="565426"/>
    <lineage>
        <taxon>Eukaryota</taxon>
        <taxon>Fungi</taxon>
        <taxon>Dikarya</taxon>
        <taxon>Ascomycota</taxon>
        <taxon>Pezizomycotina</taxon>
        <taxon>Dothideomycetes</taxon>
        <taxon>Pleosporomycetidae</taxon>
        <taxon>Pleosporales</taxon>
        <taxon>Massarineae</taxon>
        <taxon>Didymosphaeriaceae</taxon>
        <taxon>Paraphaeosphaeria</taxon>
    </lineage>
</organism>
<dbReference type="PANTHER" id="PTHR11877">
    <property type="entry name" value="HYDROXYMETHYLGLUTARYL-COA SYNTHASE"/>
    <property type="match status" value="1"/>
</dbReference>
<proteinExistence type="inferred from homology"/>
<dbReference type="EMBL" id="WJXW01000013">
    <property type="protein sequence ID" value="KAF9731192.1"/>
    <property type="molecule type" value="Genomic_DNA"/>
</dbReference>
<evidence type="ECO:0000256" key="2">
    <source>
        <dbReference type="ARBA" id="ARBA00022679"/>
    </source>
</evidence>